<evidence type="ECO:0000256" key="1">
    <source>
        <dbReference type="ARBA" id="ARBA00022729"/>
    </source>
</evidence>
<dbReference type="InterPro" id="IPR036378">
    <property type="entry name" value="FAS1_dom_sf"/>
</dbReference>
<organism evidence="5 6">
    <name type="scientific">Corynebacterium urogenitale</name>
    <dbReference type="NCBI Taxonomy" id="2487892"/>
    <lineage>
        <taxon>Bacteria</taxon>
        <taxon>Bacillati</taxon>
        <taxon>Actinomycetota</taxon>
        <taxon>Actinomycetes</taxon>
        <taxon>Mycobacteriales</taxon>
        <taxon>Corynebacteriaceae</taxon>
        <taxon>Corynebacterium</taxon>
    </lineage>
</organism>
<dbReference type="GO" id="GO:0005615">
    <property type="term" value="C:extracellular space"/>
    <property type="evidence" value="ECO:0007669"/>
    <property type="project" value="TreeGrafter"/>
</dbReference>
<feature type="domain" description="FAS1" evidence="4">
    <location>
        <begin position="97"/>
        <end position="229"/>
    </location>
</feature>
<dbReference type="PANTHER" id="PTHR10900">
    <property type="entry name" value="PERIOSTIN-RELATED"/>
    <property type="match status" value="1"/>
</dbReference>
<gene>
    <name evidence="5" type="ORF">CUROG_03410</name>
</gene>
<dbReference type="InterPro" id="IPR000782">
    <property type="entry name" value="FAS1_domain"/>
</dbReference>
<dbReference type="FunFam" id="2.30.180.10:FF:000019">
    <property type="entry name" value="Cell surface lipoprotein"/>
    <property type="match status" value="1"/>
</dbReference>
<accession>A0A5J6Z8S9</accession>
<keyword evidence="6" id="KW-1185">Reference proteome</keyword>
<protein>
    <submittedName>
        <fullName evidence="5">Cell surface lipoprotein MPB83</fullName>
    </submittedName>
</protein>
<feature type="signal peptide" evidence="3">
    <location>
        <begin position="1"/>
        <end position="33"/>
    </location>
</feature>
<dbReference type="AlphaFoldDB" id="A0A5J6Z8S9"/>
<dbReference type="Proteomes" id="UP000326711">
    <property type="component" value="Chromosome"/>
</dbReference>
<dbReference type="PROSITE" id="PS50213">
    <property type="entry name" value="FAS1"/>
    <property type="match status" value="1"/>
</dbReference>
<evidence type="ECO:0000313" key="5">
    <source>
        <dbReference type="EMBL" id="QFQ02065.1"/>
    </source>
</evidence>
<dbReference type="InterPro" id="IPR050904">
    <property type="entry name" value="Adhesion/Biosynth-related"/>
</dbReference>
<reference evidence="6" key="1">
    <citation type="submission" date="2019-10" db="EMBL/GenBank/DDBJ databases">
        <title>Complete genome sequence of Corynebacterium urogenitalis DSM 108747, isolated from the genital tract of a cow.</title>
        <authorList>
            <person name="Ruckert C."/>
            <person name="Ballas P."/>
            <person name="Wagener K."/>
            <person name="Drillich M."/>
            <person name="Kaempfer P."/>
            <person name="Busse H.-J."/>
            <person name="Ehling-Schulz M."/>
        </authorList>
    </citation>
    <scope>NUCLEOTIDE SEQUENCE [LARGE SCALE GENOMIC DNA]</scope>
    <source>
        <strain evidence="6">LMM 1652</strain>
    </source>
</reference>
<dbReference type="OrthoDB" id="9800666at2"/>
<dbReference type="PANTHER" id="PTHR10900:SF77">
    <property type="entry name" value="FI19380P1"/>
    <property type="match status" value="1"/>
</dbReference>
<dbReference type="EMBL" id="CP045032">
    <property type="protein sequence ID" value="QFQ02065.1"/>
    <property type="molecule type" value="Genomic_DNA"/>
</dbReference>
<feature type="chain" id="PRO_5023840730" evidence="3">
    <location>
        <begin position="34"/>
        <end position="235"/>
    </location>
</feature>
<dbReference type="SUPFAM" id="SSF82153">
    <property type="entry name" value="FAS1 domain"/>
    <property type="match status" value="1"/>
</dbReference>
<proteinExistence type="predicted"/>
<dbReference type="RefSeq" id="WP_151902476.1">
    <property type="nucleotide sequence ID" value="NZ_CP045032.1"/>
</dbReference>
<feature type="compositionally biased region" description="Low complexity" evidence="2">
    <location>
        <begin position="45"/>
        <end position="71"/>
    </location>
</feature>
<sequence length="235" mass="24196" precursor="true">MNRRRFHTSVKTASVAGFAVLTLGLAACSTDEAEDTMSSASETVASAADSAMNSESSSSSESSAEAAPAEETPFGPGCQAYAEAHPDGPASLDALKDTNIADAVASIPELKTLATALTGGLNPEVNLADTLRGGEFTVFAPTEDAFAKLDAATIETLKQDPELLKSILTYHVVEGQASPSQAVGKHTTVNGAELEVMENGEDVMVNDATISCGGIQLDNATVYLIDSVLMPPEQG</sequence>
<keyword evidence="5" id="KW-0449">Lipoprotein</keyword>
<dbReference type="SMART" id="SM00554">
    <property type="entry name" value="FAS1"/>
    <property type="match status" value="1"/>
</dbReference>
<evidence type="ECO:0000313" key="6">
    <source>
        <dbReference type="Proteomes" id="UP000326711"/>
    </source>
</evidence>
<feature type="region of interest" description="Disordered" evidence="2">
    <location>
        <begin position="37"/>
        <end position="93"/>
    </location>
</feature>
<dbReference type="Gene3D" id="2.30.180.10">
    <property type="entry name" value="FAS1 domain"/>
    <property type="match status" value="1"/>
</dbReference>
<name>A0A5J6Z8S9_9CORY</name>
<evidence type="ECO:0000259" key="4">
    <source>
        <dbReference type="PROSITE" id="PS50213"/>
    </source>
</evidence>
<dbReference type="GO" id="GO:0031012">
    <property type="term" value="C:extracellular matrix"/>
    <property type="evidence" value="ECO:0007669"/>
    <property type="project" value="TreeGrafter"/>
</dbReference>
<dbReference type="Pfam" id="PF02469">
    <property type="entry name" value="Fasciclin"/>
    <property type="match status" value="1"/>
</dbReference>
<keyword evidence="1 3" id="KW-0732">Signal</keyword>
<dbReference type="GO" id="GO:0050839">
    <property type="term" value="F:cell adhesion molecule binding"/>
    <property type="evidence" value="ECO:0007669"/>
    <property type="project" value="TreeGrafter"/>
</dbReference>
<evidence type="ECO:0000256" key="2">
    <source>
        <dbReference type="SAM" id="MobiDB-lite"/>
    </source>
</evidence>
<dbReference type="PROSITE" id="PS51257">
    <property type="entry name" value="PROKAR_LIPOPROTEIN"/>
    <property type="match status" value="1"/>
</dbReference>
<dbReference type="KEGG" id="cuo:CUROG_03410"/>
<dbReference type="GO" id="GO:0007155">
    <property type="term" value="P:cell adhesion"/>
    <property type="evidence" value="ECO:0007669"/>
    <property type="project" value="TreeGrafter"/>
</dbReference>
<dbReference type="GO" id="GO:0030198">
    <property type="term" value="P:extracellular matrix organization"/>
    <property type="evidence" value="ECO:0007669"/>
    <property type="project" value="TreeGrafter"/>
</dbReference>
<evidence type="ECO:0000256" key="3">
    <source>
        <dbReference type="SAM" id="SignalP"/>
    </source>
</evidence>